<accession>A0A3P7C607</accession>
<evidence type="ECO:0000256" key="3">
    <source>
        <dbReference type="ARBA" id="ARBA00022771"/>
    </source>
</evidence>
<reference evidence="7 8" key="1">
    <citation type="submission" date="2018-11" db="EMBL/GenBank/DDBJ databases">
        <authorList>
            <consortium name="Pathogen Informatics"/>
        </authorList>
    </citation>
    <scope>NUCLEOTIDE SEQUENCE [LARGE SCALE GENOMIC DNA]</scope>
    <source>
        <strain evidence="7 8">NST_G2</strain>
    </source>
</reference>
<feature type="non-terminal residue" evidence="7">
    <location>
        <position position="109"/>
    </location>
</feature>
<dbReference type="InterPro" id="IPR052115">
    <property type="entry name" value="NEXT_complex_subunit_ZCCHC8"/>
</dbReference>
<dbReference type="GO" id="GO:0003723">
    <property type="term" value="F:RNA binding"/>
    <property type="evidence" value="ECO:0007669"/>
    <property type="project" value="TreeGrafter"/>
</dbReference>
<evidence type="ECO:0000256" key="4">
    <source>
        <dbReference type="ARBA" id="ARBA00022833"/>
    </source>
</evidence>
<evidence type="ECO:0000313" key="7">
    <source>
        <dbReference type="EMBL" id="VDL87423.1"/>
    </source>
</evidence>
<dbReference type="SMART" id="SM00581">
    <property type="entry name" value="PSP"/>
    <property type="match status" value="1"/>
</dbReference>
<evidence type="ECO:0000256" key="2">
    <source>
        <dbReference type="ARBA" id="ARBA00022723"/>
    </source>
</evidence>
<dbReference type="EMBL" id="UYSU01002367">
    <property type="protein sequence ID" value="VDL87423.1"/>
    <property type="molecule type" value="Genomic_DNA"/>
</dbReference>
<evidence type="ECO:0000256" key="5">
    <source>
        <dbReference type="ARBA" id="ARBA00023242"/>
    </source>
</evidence>
<dbReference type="Pfam" id="PF04046">
    <property type="entry name" value="PSP"/>
    <property type="match status" value="1"/>
</dbReference>
<evidence type="ECO:0000313" key="8">
    <source>
        <dbReference type="Proteomes" id="UP000275846"/>
    </source>
</evidence>
<gene>
    <name evidence="7" type="ORF">SSLN_LOCUS1311</name>
</gene>
<evidence type="ECO:0000259" key="6">
    <source>
        <dbReference type="SMART" id="SM00581"/>
    </source>
</evidence>
<dbReference type="OrthoDB" id="6281327at2759"/>
<dbReference type="GO" id="GO:0071013">
    <property type="term" value="C:catalytic step 2 spliceosome"/>
    <property type="evidence" value="ECO:0007669"/>
    <property type="project" value="TreeGrafter"/>
</dbReference>
<dbReference type="Proteomes" id="UP000275846">
    <property type="component" value="Unassembled WGS sequence"/>
</dbReference>
<dbReference type="PANTHER" id="PTHR13316">
    <property type="entry name" value="ZINC FINGER, CCHC DOMAIN CONTAINING 8"/>
    <property type="match status" value="1"/>
</dbReference>
<keyword evidence="4" id="KW-0862">Zinc</keyword>
<keyword evidence="5" id="KW-0539">Nucleus</keyword>
<dbReference type="AlphaFoldDB" id="A0A3P7C607"/>
<dbReference type="STRING" id="70667.A0A3P7C607"/>
<feature type="domain" description="PSP proline-rich" evidence="6">
    <location>
        <begin position="20"/>
        <end position="70"/>
    </location>
</feature>
<dbReference type="InterPro" id="IPR006568">
    <property type="entry name" value="PSP_pro-rich"/>
</dbReference>
<keyword evidence="8" id="KW-1185">Reference proteome</keyword>
<keyword evidence="3" id="KW-0863">Zinc-finger</keyword>
<proteinExistence type="predicted"/>
<organism evidence="7 8">
    <name type="scientific">Schistocephalus solidus</name>
    <name type="common">Tapeworm</name>
    <dbReference type="NCBI Taxonomy" id="70667"/>
    <lineage>
        <taxon>Eukaryota</taxon>
        <taxon>Metazoa</taxon>
        <taxon>Spiralia</taxon>
        <taxon>Lophotrochozoa</taxon>
        <taxon>Platyhelminthes</taxon>
        <taxon>Cestoda</taxon>
        <taxon>Eucestoda</taxon>
        <taxon>Diphyllobothriidea</taxon>
        <taxon>Diphyllobothriidae</taxon>
        <taxon>Schistocephalus</taxon>
    </lineage>
</organism>
<evidence type="ECO:0000256" key="1">
    <source>
        <dbReference type="ARBA" id="ARBA00004123"/>
    </source>
</evidence>
<dbReference type="PANTHER" id="PTHR13316:SF0">
    <property type="entry name" value="ZINC FINGER CCHC DOMAIN-CONTAINING PROTEIN 8"/>
    <property type="match status" value="1"/>
</dbReference>
<dbReference type="GO" id="GO:0008270">
    <property type="term" value="F:zinc ion binding"/>
    <property type="evidence" value="ECO:0007669"/>
    <property type="project" value="UniProtKB-KW"/>
</dbReference>
<protein>
    <recommendedName>
        <fullName evidence="6">PSP proline-rich domain-containing protein</fullName>
    </recommendedName>
</protein>
<sequence length="109" mass="12997">MYDAKEEAGEIKRYHEIEKFSLYKPGKISSELRRALNLGKHDIPIHVYRMRSLGYPPGWLNKARVEDLPSFNEEKAERQVLLIIRMMIIYLERERGIRFILTYHSKFSA</sequence>
<name>A0A3P7C607_SCHSO</name>
<comment type="subcellular location">
    <subcellularLocation>
        <location evidence="1">Nucleus</location>
    </subcellularLocation>
</comment>
<keyword evidence="2" id="KW-0479">Metal-binding</keyword>